<evidence type="ECO:0000259" key="4">
    <source>
        <dbReference type="Pfam" id="PF14620"/>
    </source>
</evidence>
<dbReference type="AlphaFoldDB" id="A0A9D1SWY8"/>
<feature type="transmembrane region" description="Helical" evidence="2">
    <location>
        <begin position="37"/>
        <end position="60"/>
    </location>
</feature>
<keyword evidence="2" id="KW-1133">Transmembrane helix</keyword>
<dbReference type="Pfam" id="PF20769">
    <property type="entry name" value="YPEB_N"/>
    <property type="match status" value="1"/>
</dbReference>
<dbReference type="EMBL" id="DVOE01000074">
    <property type="protein sequence ID" value="HIU99155.1"/>
    <property type="molecule type" value="Genomic_DNA"/>
</dbReference>
<proteinExistence type="predicted"/>
<accession>A0A9D1SWY8</accession>
<dbReference type="Pfam" id="PF03413">
    <property type="entry name" value="PepSY"/>
    <property type="match status" value="1"/>
</dbReference>
<comment type="caution">
    <text evidence="6">The sequence shown here is derived from an EMBL/GenBank/DDBJ whole genome shotgun (WGS) entry which is preliminary data.</text>
</comment>
<sequence>MSERKKTARTGDCPAACDKNESAKAQKKTSAKKKVRTALMSTVIALSASAIAGLSVALYYSEQRAGEQQSYISSMEAVYSRSYYDLLDSANDLEVQLMKLRAAGTPEAQSRILYDVWQTATSASQSLAAFEGEREGVMKANKFLGQLGDYARVLAEKLADGEGLTASEAGTLEDMRGVAAAFKDALADTRSGKDEGRLFLGDGGMLDGFSASFDSFAEPDFDYPSMIYDGPFSDALEDRECKALRGLPAVSAEEGAAKLAGLIRGAENIKFRERTESDIVTLSYTFDRDGGTGFAQLTEQGGLLALCDISLGETAADGGMPEHLRAAVGFAKQAGYGDTRVVWCSVSHGTVYVNLAPVSDGVVLYPDLIKVKVDAASGEVTGLDAAHYIFNHTERDLPAPVLTAEQAAGKVTLPAVGSPMLCLIPQDETREVLAYEIECASDGTYFVYIDAVTGEETDILYVVDGEQGRVTV</sequence>
<feature type="region of interest" description="Disordered" evidence="1">
    <location>
        <begin position="1"/>
        <end position="30"/>
    </location>
</feature>
<feature type="domain" description="Sporulation protein YpeB PepSY1 and PepSY2" evidence="4">
    <location>
        <begin position="222"/>
        <end position="398"/>
    </location>
</feature>
<dbReference type="Pfam" id="PF14620">
    <property type="entry name" value="YPEB_PepSY1-2"/>
    <property type="match status" value="1"/>
</dbReference>
<dbReference type="InterPro" id="IPR014239">
    <property type="entry name" value="YpeB_PepSY1-2"/>
</dbReference>
<evidence type="ECO:0000256" key="1">
    <source>
        <dbReference type="SAM" id="MobiDB-lite"/>
    </source>
</evidence>
<reference evidence="6" key="1">
    <citation type="submission" date="2020-10" db="EMBL/GenBank/DDBJ databases">
        <authorList>
            <person name="Gilroy R."/>
        </authorList>
    </citation>
    <scope>NUCLEOTIDE SEQUENCE</scope>
    <source>
        <strain evidence="6">10406</strain>
    </source>
</reference>
<evidence type="ECO:0000313" key="6">
    <source>
        <dbReference type="EMBL" id="HIU99155.1"/>
    </source>
</evidence>
<evidence type="ECO:0000256" key="2">
    <source>
        <dbReference type="SAM" id="Phobius"/>
    </source>
</evidence>
<organism evidence="6 7">
    <name type="scientific">Candidatus Limadaptatus stercoripullorum</name>
    <dbReference type="NCBI Taxonomy" id="2840846"/>
    <lineage>
        <taxon>Bacteria</taxon>
        <taxon>Bacillati</taxon>
        <taxon>Bacillota</taxon>
        <taxon>Clostridia</taxon>
        <taxon>Eubacteriales</taxon>
        <taxon>Candidatus Limadaptatus</taxon>
    </lineage>
</organism>
<dbReference type="GO" id="GO:0009847">
    <property type="term" value="P:spore germination"/>
    <property type="evidence" value="ECO:0007669"/>
    <property type="project" value="InterPro"/>
</dbReference>
<evidence type="ECO:0000259" key="5">
    <source>
        <dbReference type="Pfam" id="PF20769"/>
    </source>
</evidence>
<dbReference type="InterPro" id="IPR048402">
    <property type="entry name" value="YpeB_N"/>
</dbReference>
<dbReference type="Proteomes" id="UP000886857">
    <property type="component" value="Unassembled WGS sequence"/>
</dbReference>
<gene>
    <name evidence="6" type="ORF">IAC73_04875</name>
</gene>
<name>A0A9D1SWY8_9FIRM</name>
<protein>
    <submittedName>
        <fullName evidence="6">Germination protein YpeB</fullName>
    </submittedName>
</protein>
<keyword evidence="2" id="KW-0472">Membrane</keyword>
<dbReference type="InterPro" id="IPR025711">
    <property type="entry name" value="PepSY"/>
</dbReference>
<reference evidence="6" key="2">
    <citation type="journal article" date="2021" name="PeerJ">
        <title>Extensive microbial diversity within the chicken gut microbiome revealed by metagenomics and culture.</title>
        <authorList>
            <person name="Gilroy R."/>
            <person name="Ravi A."/>
            <person name="Getino M."/>
            <person name="Pursley I."/>
            <person name="Horton D.L."/>
            <person name="Alikhan N.F."/>
            <person name="Baker D."/>
            <person name="Gharbi K."/>
            <person name="Hall N."/>
            <person name="Watson M."/>
            <person name="Adriaenssens E.M."/>
            <person name="Foster-Nyarko E."/>
            <person name="Jarju S."/>
            <person name="Secka A."/>
            <person name="Antonio M."/>
            <person name="Oren A."/>
            <person name="Chaudhuri R.R."/>
            <person name="La Ragione R."/>
            <person name="Hildebrand F."/>
            <person name="Pallen M.J."/>
        </authorList>
    </citation>
    <scope>NUCLEOTIDE SEQUENCE</scope>
    <source>
        <strain evidence="6">10406</strain>
    </source>
</reference>
<evidence type="ECO:0000259" key="3">
    <source>
        <dbReference type="Pfam" id="PF03413"/>
    </source>
</evidence>
<keyword evidence="2" id="KW-0812">Transmembrane</keyword>
<feature type="domain" description="Sporulation protein YpeB N-terminal" evidence="5">
    <location>
        <begin position="68"/>
        <end position="198"/>
    </location>
</feature>
<feature type="domain" description="PepSY" evidence="3">
    <location>
        <begin position="428"/>
        <end position="459"/>
    </location>
</feature>
<evidence type="ECO:0000313" key="7">
    <source>
        <dbReference type="Proteomes" id="UP000886857"/>
    </source>
</evidence>